<evidence type="ECO:0000313" key="2">
    <source>
        <dbReference type="EMBL" id="KAF4031193.1"/>
    </source>
</evidence>
<feature type="region of interest" description="Disordered" evidence="1">
    <location>
        <begin position="339"/>
        <end position="363"/>
    </location>
</feature>
<sequence>MPTGRRSVDLAGALESCTQELGALCGGLDAQQFKDECDEDVSEQDTLASLEEMAGECAALLACFEAEENRSGELVDDEEVTNAENSNNEKNHQLPQEEEPDESGPLKAGLAHELDSFADELNEFLVCWKESNTEESATNINVYLCPSEGRSSEEEMPKNEEIVDAIDPPVTSNAATDNSVIIGEADEENLLENIVEEMSKQKWQSCTDNESKVNKEAPAASTNIPDAHLTNDEAHTANLANTTEVISERTKNAIALHVKRMELQKKQRFGAPSKLWLSQTTIEKDQQIPTEQNHSPGVRVPWSKFQRSSFQQHITRQMIARRRVKQLRDAQRLVETARLKGSTRRRPKRNYHKASKPPAQNASYLGQFKPRTIHFVSSSDCEPKYLCAVYLYGLRRLGTTYITFSSLAQLEHRVRSRFAIDHVVSIYREVTELVFPESALRYCNSRKRHVKRLKRVSTLEQLNDGDTLCVTQNAYDDMDILCDWIKQRQRIVHDFQYTVQQCPTDVSSDFTDERTIPSKPKVSNKPQLWDSNGRSIGVQAKQMG</sequence>
<evidence type="ECO:0000256" key="1">
    <source>
        <dbReference type="SAM" id="MobiDB-lite"/>
    </source>
</evidence>
<dbReference type="EMBL" id="WSZM01000603">
    <property type="protein sequence ID" value="KAF4031193.1"/>
    <property type="molecule type" value="Genomic_DNA"/>
</dbReference>
<gene>
    <name evidence="2" type="ORF">GN244_ATG17069</name>
</gene>
<comment type="caution">
    <text evidence="2">The sequence shown here is derived from an EMBL/GenBank/DDBJ whole genome shotgun (WGS) entry which is preliminary data.</text>
</comment>
<evidence type="ECO:0000313" key="3">
    <source>
        <dbReference type="Proteomes" id="UP000602510"/>
    </source>
</evidence>
<dbReference type="Proteomes" id="UP000602510">
    <property type="component" value="Unassembled WGS sequence"/>
</dbReference>
<feature type="compositionally biased region" description="Polar residues" evidence="1">
    <location>
        <begin position="524"/>
        <end position="534"/>
    </location>
</feature>
<feature type="region of interest" description="Disordered" evidence="1">
    <location>
        <begin position="517"/>
        <end position="544"/>
    </location>
</feature>
<accession>A0A833SB51</accession>
<dbReference type="AlphaFoldDB" id="A0A833SB51"/>
<keyword evidence="3" id="KW-1185">Reference proteome</keyword>
<organism evidence="2 3">
    <name type="scientific">Phytophthora infestans</name>
    <name type="common">Potato late blight agent</name>
    <name type="synonym">Botrytis infestans</name>
    <dbReference type="NCBI Taxonomy" id="4787"/>
    <lineage>
        <taxon>Eukaryota</taxon>
        <taxon>Sar</taxon>
        <taxon>Stramenopiles</taxon>
        <taxon>Oomycota</taxon>
        <taxon>Peronosporomycetes</taxon>
        <taxon>Peronosporales</taxon>
        <taxon>Peronosporaceae</taxon>
        <taxon>Phytophthora</taxon>
    </lineage>
</organism>
<feature type="compositionally biased region" description="Basic residues" evidence="1">
    <location>
        <begin position="341"/>
        <end position="355"/>
    </location>
</feature>
<name>A0A833SB51_PHYIN</name>
<feature type="region of interest" description="Disordered" evidence="1">
    <location>
        <begin position="70"/>
        <end position="107"/>
    </location>
</feature>
<proteinExistence type="predicted"/>
<protein>
    <submittedName>
        <fullName evidence="2">Uncharacterized protein</fullName>
    </submittedName>
</protein>
<reference evidence="2" key="1">
    <citation type="submission" date="2020-04" db="EMBL/GenBank/DDBJ databases">
        <title>Hybrid Assembly of Korean Phytophthora infestans isolates.</title>
        <authorList>
            <person name="Prokchorchik M."/>
            <person name="Lee Y."/>
            <person name="Seo J."/>
            <person name="Cho J.-H."/>
            <person name="Park Y.-E."/>
            <person name="Jang D.-C."/>
            <person name="Im J.-S."/>
            <person name="Choi J.-G."/>
            <person name="Park H.-J."/>
            <person name="Lee G.-B."/>
            <person name="Lee Y.-G."/>
            <person name="Hong S.-Y."/>
            <person name="Cho K."/>
            <person name="Sohn K.H."/>
        </authorList>
    </citation>
    <scope>NUCLEOTIDE SEQUENCE</scope>
    <source>
        <strain evidence="2">KR_1_A1</strain>
    </source>
</reference>